<dbReference type="EMBL" id="ASHM01014682">
    <property type="protein sequence ID" value="PNX96615.1"/>
    <property type="molecule type" value="Genomic_DNA"/>
</dbReference>
<reference evidence="1 2" key="1">
    <citation type="journal article" date="2014" name="Am. J. Bot.">
        <title>Genome assembly and annotation for red clover (Trifolium pratense; Fabaceae).</title>
        <authorList>
            <person name="Istvanek J."/>
            <person name="Jaros M."/>
            <person name="Krenek A."/>
            <person name="Repkova J."/>
        </authorList>
    </citation>
    <scope>NUCLEOTIDE SEQUENCE [LARGE SCALE GENOMIC DNA]</scope>
    <source>
        <strain evidence="2">cv. Tatra</strain>
        <tissue evidence="1">Young leaves</tissue>
    </source>
</reference>
<sequence>MDEEKKQNHTKTLIAALNFLSRDVPLPSHLINSVSSIYHHSNDVNGDVGNSGDDLITDLQDALSEQRTKCASGFKLEEAMESRHQSQIRHRLNELEGVACANSSTELAGTMTGIHFKRIMGLG</sequence>
<comment type="caution">
    <text evidence="1">The sequence shown here is derived from an EMBL/GenBank/DDBJ whole genome shotgun (WGS) entry which is preliminary data.</text>
</comment>
<proteinExistence type="predicted"/>
<dbReference type="STRING" id="57577.A0A2K3N0N0"/>
<dbReference type="AlphaFoldDB" id="A0A2K3N0N0"/>
<gene>
    <name evidence="1" type="ORF">L195_g019825</name>
</gene>
<evidence type="ECO:0000313" key="1">
    <source>
        <dbReference type="EMBL" id="PNX96615.1"/>
    </source>
</evidence>
<organism evidence="1 2">
    <name type="scientific">Trifolium pratense</name>
    <name type="common">Red clover</name>
    <dbReference type="NCBI Taxonomy" id="57577"/>
    <lineage>
        <taxon>Eukaryota</taxon>
        <taxon>Viridiplantae</taxon>
        <taxon>Streptophyta</taxon>
        <taxon>Embryophyta</taxon>
        <taxon>Tracheophyta</taxon>
        <taxon>Spermatophyta</taxon>
        <taxon>Magnoliopsida</taxon>
        <taxon>eudicotyledons</taxon>
        <taxon>Gunneridae</taxon>
        <taxon>Pentapetalae</taxon>
        <taxon>rosids</taxon>
        <taxon>fabids</taxon>
        <taxon>Fabales</taxon>
        <taxon>Fabaceae</taxon>
        <taxon>Papilionoideae</taxon>
        <taxon>50 kb inversion clade</taxon>
        <taxon>NPAAA clade</taxon>
        <taxon>Hologalegina</taxon>
        <taxon>IRL clade</taxon>
        <taxon>Trifolieae</taxon>
        <taxon>Trifolium</taxon>
    </lineage>
</organism>
<accession>A0A2K3N0N0</accession>
<protein>
    <submittedName>
        <fullName evidence="1">Transcription regulatory protein SNF2-like</fullName>
    </submittedName>
</protein>
<dbReference type="ExpressionAtlas" id="A0A2K3N0N0">
    <property type="expression patterns" value="baseline"/>
</dbReference>
<dbReference type="Proteomes" id="UP000236291">
    <property type="component" value="Unassembled WGS sequence"/>
</dbReference>
<name>A0A2K3N0N0_TRIPR</name>
<evidence type="ECO:0000313" key="2">
    <source>
        <dbReference type="Proteomes" id="UP000236291"/>
    </source>
</evidence>
<reference evidence="1 2" key="2">
    <citation type="journal article" date="2017" name="Front. Plant Sci.">
        <title>Gene Classification and Mining of Molecular Markers Useful in Red Clover (Trifolium pratense) Breeding.</title>
        <authorList>
            <person name="Istvanek J."/>
            <person name="Dluhosova J."/>
            <person name="Dluhos P."/>
            <person name="Patkova L."/>
            <person name="Nedelnik J."/>
            <person name="Repkova J."/>
        </authorList>
    </citation>
    <scope>NUCLEOTIDE SEQUENCE [LARGE SCALE GENOMIC DNA]</scope>
    <source>
        <strain evidence="2">cv. Tatra</strain>
        <tissue evidence="1">Young leaves</tissue>
    </source>
</reference>